<dbReference type="AlphaFoldDB" id="W6U899"/>
<dbReference type="CDD" id="cd00609">
    <property type="entry name" value="AAT_like"/>
    <property type="match status" value="1"/>
</dbReference>
<dbReference type="GO" id="GO:0005739">
    <property type="term" value="C:mitochondrion"/>
    <property type="evidence" value="ECO:0007669"/>
    <property type="project" value="TreeGrafter"/>
</dbReference>
<evidence type="ECO:0000256" key="3">
    <source>
        <dbReference type="ARBA" id="ARBA00011738"/>
    </source>
</evidence>
<evidence type="ECO:0000259" key="14">
    <source>
        <dbReference type="Pfam" id="PF00155"/>
    </source>
</evidence>
<dbReference type="InterPro" id="IPR015421">
    <property type="entry name" value="PyrdxlP-dep_Trfase_major"/>
</dbReference>
<dbReference type="EC" id="2.6.1.1" evidence="4"/>
<keyword evidence="5 15" id="KW-0032">Aminotransferase</keyword>
<evidence type="ECO:0000256" key="10">
    <source>
        <dbReference type="ARBA" id="ARBA00041257"/>
    </source>
</evidence>
<evidence type="ECO:0000256" key="11">
    <source>
        <dbReference type="ARBA" id="ARBA00041746"/>
    </source>
</evidence>
<dbReference type="Gene3D" id="3.40.640.10">
    <property type="entry name" value="Type I PLP-dependent aspartate aminotransferase-like (Major domain)"/>
    <property type="match status" value="1"/>
</dbReference>
<dbReference type="GO" id="GO:0030170">
    <property type="term" value="F:pyridoxal phosphate binding"/>
    <property type="evidence" value="ECO:0007669"/>
    <property type="project" value="InterPro"/>
</dbReference>
<dbReference type="InterPro" id="IPR015422">
    <property type="entry name" value="PyrdxlP-dep_Trfase_small"/>
</dbReference>
<dbReference type="NCBIfam" id="NF006719">
    <property type="entry name" value="PRK09257.1"/>
    <property type="match status" value="1"/>
</dbReference>
<comment type="caution">
    <text evidence="15">The sequence shown here is derived from an EMBL/GenBank/DDBJ whole genome shotgun (WGS) entry which is preliminary data.</text>
</comment>
<accession>W6U899</accession>
<comment type="cofactor">
    <cofactor evidence="1">
        <name>pyridoxal 5'-phosphate</name>
        <dbReference type="ChEBI" id="CHEBI:597326"/>
    </cofactor>
</comment>
<dbReference type="PANTHER" id="PTHR11879">
    <property type="entry name" value="ASPARTATE AMINOTRANSFERASE"/>
    <property type="match status" value="1"/>
</dbReference>
<sequence>MTLIARFVDAYKFKVATALRGFFECRLRTSLRKMWSQVEMGPPDFVLGITEAFKRDTNPSKVNLGVGAYRDDNSKPWVLPSVREAEERILSRHLDHEYLPISGLSSFCKLAIEFALGADCPVFKEGRNATVQCLSGTGSLRIGAAFLGRFSKVKEVWVPKPTWANHIPVFRDSGIAVQYYRYYDSKTCGLDESGWLEDISHIPEGSTILLHACAHNPTGVDPSQEQWKRAGKIIKERDLIPFFDMAYQGFASGDPDRDSWALRYFVRDLHCKTLFLAQSFAKNMGLYGERCGAFTLICESKDEAERCMSQLKILIRPIISNPPLYGARIAAEILGDPELKAKWMVDLKSMAHRIIGMRSSLREELAKAGSKRNWEHVTNQIGMFCYTGLLPDQVERLTKEFSIYLTKDGRISMAGVTSKNVAYVAQAIHAVTK</sequence>
<feature type="domain" description="Aminotransferase class I/classII large" evidence="14">
    <location>
        <begin position="60"/>
        <end position="428"/>
    </location>
</feature>
<evidence type="ECO:0000256" key="7">
    <source>
        <dbReference type="ARBA" id="ARBA00022898"/>
    </source>
</evidence>
<evidence type="ECO:0000256" key="4">
    <source>
        <dbReference type="ARBA" id="ARBA00012753"/>
    </source>
</evidence>
<dbReference type="Pfam" id="PF00155">
    <property type="entry name" value="Aminotran_1_2"/>
    <property type="match status" value="1"/>
</dbReference>
<dbReference type="PRINTS" id="PR00799">
    <property type="entry name" value="TRANSAMINASE"/>
</dbReference>
<dbReference type="Gene3D" id="3.90.1150.10">
    <property type="entry name" value="Aspartate Aminotransferase, domain 1"/>
    <property type="match status" value="1"/>
</dbReference>
<organism evidence="15 16">
    <name type="scientific">Echinococcus granulosus</name>
    <name type="common">Hydatid tapeworm</name>
    <dbReference type="NCBI Taxonomy" id="6210"/>
    <lineage>
        <taxon>Eukaryota</taxon>
        <taxon>Metazoa</taxon>
        <taxon>Spiralia</taxon>
        <taxon>Lophotrochozoa</taxon>
        <taxon>Platyhelminthes</taxon>
        <taxon>Cestoda</taxon>
        <taxon>Eucestoda</taxon>
        <taxon>Cyclophyllidea</taxon>
        <taxon>Taeniidae</taxon>
        <taxon>Echinococcus</taxon>
        <taxon>Echinococcus granulosus group</taxon>
    </lineage>
</organism>
<dbReference type="InterPro" id="IPR015424">
    <property type="entry name" value="PyrdxlP-dep_Trfase"/>
</dbReference>
<dbReference type="EMBL" id="APAU02000085">
    <property type="protein sequence ID" value="EUB57395.1"/>
    <property type="molecule type" value="Genomic_DNA"/>
</dbReference>
<evidence type="ECO:0000256" key="2">
    <source>
        <dbReference type="ARBA" id="ARBA00007441"/>
    </source>
</evidence>
<comment type="subunit">
    <text evidence="3">Homodimer.</text>
</comment>
<dbReference type="FunFam" id="3.90.1150.10:FF:000160">
    <property type="entry name" value="Similar to aspartate aminotransferase"/>
    <property type="match status" value="1"/>
</dbReference>
<dbReference type="GO" id="GO:0006533">
    <property type="term" value="P:L-aspartate catabolic process"/>
    <property type="evidence" value="ECO:0007669"/>
    <property type="project" value="TreeGrafter"/>
</dbReference>
<reference evidence="15 16" key="1">
    <citation type="journal article" date="2013" name="Nat. Genet.">
        <title>The genome of the hydatid tapeworm Echinococcus granulosus.</title>
        <authorList>
            <person name="Zheng H."/>
            <person name="Zhang W."/>
            <person name="Zhang L."/>
            <person name="Zhang Z."/>
            <person name="Li J."/>
            <person name="Lu G."/>
            <person name="Zhu Y."/>
            <person name="Wang Y."/>
            <person name="Huang Y."/>
            <person name="Liu J."/>
            <person name="Kang H."/>
            <person name="Chen J."/>
            <person name="Wang L."/>
            <person name="Chen A."/>
            <person name="Yu S."/>
            <person name="Gao Z."/>
            <person name="Jin L."/>
            <person name="Gu W."/>
            <person name="Wang Z."/>
            <person name="Zhao L."/>
            <person name="Shi B."/>
            <person name="Wen H."/>
            <person name="Lin R."/>
            <person name="Jones M.K."/>
            <person name="Brejova B."/>
            <person name="Vinar T."/>
            <person name="Zhao G."/>
            <person name="McManus D.P."/>
            <person name="Chen Z."/>
            <person name="Zhou Y."/>
            <person name="Wang S."/>
        </authorList>
    </citation>
    <scope>NUCLEOTIDE SEQUENCE [LARGE SCALE GENOMIC DNA]</scope>
</reference>
<proteinExistence type="inferred from homology"/>
<keyword evidence="7" id="KW-0663">Pyridoxal phosphate</keyword>
<dbReference type="InterPro" id="IPR004839">
    <property type="entry name" value="Aminotransferase_I/II_large"/>
</dbReference>
<dbReference type="CTD" id="36343434"/>
<evidence type="ECO:0000256" key="13">
    <source>
        <dbReference type="ARBA" id="ARBA00042891"/>
    </source>
</evidence>
<evidence type="ECO:0000313" key="16">
    <source>
        <dbReference type="Proteomes" id="UP000019149"/>
    </source>
</evidence>
<dbReference type="SUPFAM" id="SSF53383">
    <property type="entry name" value="PLP-dependent transferases"/>
    <property type="match status" value="1"/>
</dbReference>
<dbReference type="PANTHER" id="PTHR11879:SF22">
    <property type="entry name" value="ASPARTATE AMINOTRANSFERASE, MITOCHONDRIAL"/>
    <property type="match status" value="1"/>
</dbReference>
<dbReference type="OMA" id="VGACTIV"/>
<protein>
    <recommendedName>
        <fullName evidence="9">Aspartate aminotransferase, mitochondrial</fullName>
        <ecNumber evidence="4">2.6.1.1</ecNumber>
    </recommendedName>
    <alternativeName>
        <fullName evidence="10">Kynurenine aminotransferase 4</fullName>
    </alternativeName>
    <alternativeName>
        <fullName evidence="13">Kynurenine aminotransferase IV</fullName>
    </alternativeName>
    <alternativeName>
        <fullName evidence="12">Kynurenine--oxoglutarate transaminase 4</fullName>
    </alternativeName>
    <alternativeName>
        <fullName evidence="11">Kynurenine--oxoglutarate transaminase IV</fullName>
    </alternativeName>
    <alternativeName>
        <fullName evidence="8">Transaminase A</fullName>
    </alternativeName>
</protein>
<evidence type="ECO:0000313" key="15">
    <source>
        <dbReference type="EMBL" id="EUB57395.1"/>
    </source>
</evidence>
<dbReference type="InterPro" id="IPR000796">
    <property type="entry name" value="Asp_trans"/>
</dbReference>
<dbReference type="FunFam" id="3.90.1150.10:FF:000001">
    <property type="entry name" value="Aspartate aminotransferase"/>
    <property type="match status" value="1"/>
</dbReference>
<evidence type="ECO:0000256" key="12">
    <source>
        <dbReference type="ARBA" id="ARBA00042867"/>
    </source>
</evidence>
<evidence type="ECO:0000256" key="8">
    <source>
        <dbReference type="ARBA" id="ARBA00030923"/>
    </source>
</evidence>
<name>W6U899_ECHGR</name>
<gene>
    <name evidence="15" type="ORF">EGR_07719</name>
</gene>
<dbReference type="FunFam" id="3.40.640.10:FF:000066">
    <property type="entry name" value="Aspartate aminotransferase"/>
    <property type="match status" value="1"/>
</dbReference>
<dbReference type="OrthoDB" id="6752799at2759"/>
<evidence type="ECO:0000256" key="6">
    <source>
        <dbReference type="ARBA" id="ARBA00022679"/>
    </source>
</evidence>
<dbReference type="KEGG" id="egl:EGR_07719"/>
<keyword evidence="16" id="KW-1185">Reference proteome</keyword>
<evidence type="ECO:0000256" key="9">
    <source>
        <dbReference type="ARBA" id="ARBA00040891"/>
    </source>
</evidence>
<keyword evidence="6" id="KW-0808">Transferase</keyword>
<evidence type="ECO:0000256" key="1">
    <source>
        <dbReference type="ARBA" id="ARBA00001933"/>
    </source>
</evidence>
<dbReference type="STRING" id="6210.W6U899"/>
<dbReference type="Proteomes" id="UP000019149">
    <property type="component" value="Unassembled WGS sequence"/>
</dbReference>
<evidence type="ECO:0000256" key="5">
    <source>
        <dbReference type="ARBA" id="ARBA00022576"/>
    </source>
</evidence>
<dbReference type="GO" id="GO:0004069">
    <property type="term" value="F:L-aspartate:2-oxoglutarate aminotransferase activity"/>
    <property type="evidence" value="ECO:0007669"/>
    <property type="project" value="UniProtKB-EC"/>
</dbReference>
<comment type="similarity">
    <text evidence="2">Belongs to the class-I pyridoxal-phosphate-dependent aminotransferase family.</text>
</comment>
<dbReference type="RefSeq" id="XP_024348591.1">
    <property type="nucleotide sequence ID" value="XM_024496968.1"/>
</dbReference>
<dbReference type="GeneID" id="36343434"/>